<evidence type="ECO:0000313" key="2">
    <source>
        <dbReference type="EMBL" id="NWN61969.1"/>
    </source>
</evidence>
<organism evidence="2 3">
    <name type="scientific">Pseudomonas allii</name>
    <dbReference type="NCBI Taxonomy" id="2740531"/>
    <lineage>
        <taxon>Bacteria</taxon>
        <taxon>Pseudomonadati</taxon>
        <taxon>Pseudomonadota</taxon>
        <taxon>Gammaproteobacteria</taxon>
        <taxon>Pseudomonadales</taxon>
        <taxon>Pseudomonadaceae</taxon>
        <taxon>Pseudomonas</taxon>
    </lineage>
</organism>
<evidence type="ECO:0000313" key="3">
    <source>
        <dbReference type="Proteomes" id="UP000543908"/>
    </source>
</evidence>
<evidence type="ECO:0000256" key="1">
    <source>
        <dbReference type="SAM" id="MobiDB-lite"/>
    </source>
</evidence>
<dbReference type="RefSeq" id="WP_179028281.1">
    <property type="nucleotide sequence ID" value="NZ_JABUHS010000100.1"/>
</dbReference>
<protein>
    <submittedName>
        <fullName evidence="2">TIGR04141 family sporadically distributed protein</fullName>
    </submittedName>
</protein>
<accession>A0A7Y8RMU8</accession>
<dbReference type="Proteomes" id="UP000543908">
    <property type="component" value="Unassembled WGS sequence"/>
</dbReference>
<feature type="region of interest" description="Disordered" evidence="1">
    <location>
        <begin position="542"/>
        <end position="576"/>
    </location>
</feature>
<name>A0A7Y8RMU8_9PSED</name>
<dbReference type="EMBL" id="JABUHS010000100">
    <property type="protein sequence ID" value="NWN61969.1"/>
    <property type="molecule type" value="Genomic_DNA"/>
</dbReference>
<dbReference type="AlphaFoldDB" id="A0A7Y8RMU8"/>
<dbReference type="NCBIfam" id="TIGR04141">
    <property type="entry name" value="TIGR04141 family sporadically distributed protein"/>
    <property type="match status" value="1"/>
</dbReference>
<reference evidence="2 3" key="1">
    <citation type="submission" date="2020-05" db="EMBL/GenBank/DDBJ databases">
        <title>Onion-isolated Pseudomonas sp.</title>
        <authorList>
            <person name="Fujikawa T."/>
            <person name="Sawada H."/>
        </authorList>
    </citation>
    <scope>NUCLEOTIDE SEQUENCE [LARGE SCALE GENOMIC DNA]</scope>
    <source>
        <strain evidence="2 3">MAFF 301512</strain>
    </source>
</reference>
<gene>
    <name evidence="2" type="ORF">HT123_12840</name>
</gene>
<comment type="caution">
    <text evidence="2">The sequence shown here is derived from an EMBL/GenBank/DDBJ whole genome shotgun (WGS) entry which is preliminary data.</text>
</comment>
<dbReference type="Pfam" id="PF19614">
    <property type="entry name" value="DUF6119"/>
    <property type="match status" value="1"/>
</dbReference>
<proteinExistence type="predicted"/>
<feature type="compositionally biased region" description="Basic residues" evidence="1">
    <location>
        <begin position="549"/>
        <end position="576"/>
    </location>
</feature>
<dbReference type="InterPro" id="IPR026487">
    <property type="entry name" value="CHP04141"/>
</dbReference>
<sequence length="576" mass="64315">MARNAVNSITVRLLKPKKTPADAISATYGPGGARELKGQDWDGDGEGIVYYGQVYDTVPEWLSLLQSFVSDPLDALHSSGSAAILFLSVEQRWMALCFGYAHITLNDDAFVHQFGLKVALNTVRRGSLLSLDLATPDAVTFQRRIQASKLSDFSQFGVDTLRDLARVAGGKPEDDAFAKFVAGKDALSLDIPLTPSQFHSKCVEILSAFKSKTYKKDYAWFDNVKVEANPSRLRRLDRLLFQEIQAIRSGSKSLLHMSPPEIQNYVEGAALQYSGFNSRKPEFTKLSIEDYAAELNRLGCTHTIQEIKTSHKIRAENLKTGAIEPGWKVYDCLNWEATLSTPTPTNYVLFAGKWYKISKKFKDRVDEHFVSIEDIVVIGPTHCLNEEELIEDLLKNRPDLVKLDRTKINPEGVVAANLEPCDFYSNDKYFIHLKDGDSSGPISHLWMQGVVSAEAFVADSEFRRKLKDTVTATKGGSAFVGTLPDGRKREVDRGEYTVVYGVMRHRYVDGTIGIPFFSKVSLMAACDRLRRTGMNIRKEIIEKLTPKPPVKKAKSKKPTIKAKKPTSSSHKRPVAP</sequence>